<evidence type="ECO:0000256" key="1">
    <source>
        <dbReference type="SAM" id="Coils"/>
    </source>
</evidence>
<evidence type="ECO:0000313" key="2">
    <source>
        <dbReference type="EMBL" id="MED6250794.1"/>
    </source>
</evidence>
<name>A0ABU7BMZ1_9TELE</name>
<comment type="caution">
    <text evidence="2">The sequence shown here is derived from an EMBL/GenBank/DDBJ whole genome shotgun (WGS) entry which is preliminary data.</text>
</comment>
<accession>A0ABU7BMZ1</accession>
<gene>
    <name evidence="2" type="ORF">ATANTOWER_010030</name>
</gene>
<evidence type="ECO:0000313" key="3">
    <source>
        <dbReference type="Proteomes" id="UP001345963"/>
    </source>
</evidence>
<dbReference type="Proteomes" id="UP001345963">
    <property type="component" value="Unassembled WGS sequence"/>
</dbReference>
<keyword evidence="1" id="KW-0175">Coiled coil</keyword>
<feature type="coiled-coil region" evidence="1">
    <location>
        <begin position="10"/>
        <end position="37"/>
    </location>
</feature>
<protein>
    <submittedName>
        <fullName evidence="2">Uncharacterized protein</fullName>
    </submittedName>
</protein>
<sequence length="111" mass="13334">MKQTWQAQALQSLEKELSEEQRVVQTLKVQISELEHAHAQHLLEVTAHHHKELNSETERLRNSQLEVELALETREMAHHQRVILLEEQVLTLKEQLDHETRRRQEYFIQML</sequence>
<dbReference type="EMBL" id="JAHUTI010059233">
    <property type="protein sequence ID" value="MED6250794.1"/>
    <property type="molecule type" value="Genomic_DNA"/>
</dbReference>
<reference evidence="2 3" key="1">
    <citation type="submission" date="2021-07" db="EMBL/GenBank/DDBJ databases">
        <authorList>
            <person name="Palmer J.M."/>
        </authorList>
    </citation>
    <scope>NUCLEOTIDE SEQUENCE [LARGE SCALE GENOMIC DNA]</scope>
    <source>
        <strain evidence="2 3">AT_MEX2019</strain>
        <tissue evidence="2">Muscle</tissue>
    </source>
</reference>
<organism evidence="2 3">
    <name type="scientific">Ataeniobius toweri</name>
    <dbReference type="NCBI Taxonomy" id="208326"/>
    <lineage>
        <taxon>Eukaryota</taxon>
        <taxon>Metazoa</taxon>
        <taxon>Chordata</taxon>
        <taxon>Craniata</taxon>
        <taxon>Vertebrata</taxon>
        <taxon>Euteleostomi</taxon>
        <taxon>Actinopterygii</taxon>
        <taxon>Neopterygii</taxon>
        <taxon>Teleostei</taxon>
        <taxon>Neoteleostei</taxon>
        <taxon>Acanthomorphata</taxon>
        <taxon>Ovalentaria</taxon>
        <taxon>Atherinomorphae</taxon>
        <taxon>Cyprinodontiformes</taxon>
        <taxon>Goodeidae</taxon>
        <taxon>Ataeniobius</taxon>
    </lineage>
</organism>
<keyword evidence="3" id="KW-1185">Reference proteome</keyword>
<proteinExistence type="predicted"/>